<dbReference type="RefSeq" id="WP_369896152.1">
    <property type="nucleotide sequence ID" value="NZ_JBGFFX010000010.1"/>
</dbReference>
<evidence type="ECO:0000313" key="3">
    <source>
        <dbReference type="Proteomes" id="UP001565243"/>
    </source>
</evidence>
<evidence type="ECO:0000313" key="2">
    <source>
        <dbReference type="EMBL" id="MEY8771965.1"/>
    </source>
</evidence>
<proteinExistence type="predicted"/>
<accession>A0ABV4EAT2</accession>
<evidence type="ECO:0000256" key="1">
    <source>
        <dbReference type="SAM" id="SignalP"/>
    </source>
</evidence>
<gene>
    <name evidence="2" type="ORF">AB6T85_16305</name>
</gene>
<comment type="caution">
    <text evidence="2">The sequence shown here is derived from an EMBL/GenBank/DDBJ whole genome shotgun (WGS) entry which is preliminary data.</text>
</comment>
<keyword evidence="3" id="KW-1185">Reference proteome</keyword>
<dbReference type="EMBL" id="JBGFFX010000010">
    <property type="protein sequence ID" value="MEY8771965.1"/>
    <property type="molecule type" value="Genomic_DNA"/>
</dbReference>
<feature type="chain" id="PRO_5045611811" description="DUF1311 domain-containing protein" evidence="1">
    <location>
        <begin position="26"/>
        <end position="142"/>
    </location>
</feature>
<protein>
    <recommendedName>
        <fullName evidence="4">DUF1311 domain-containing protein</fullName>
    </recommendedName>
</protein>
<dbReference type="Proteomes" id="UP001565243">
    <property type="component" value="Unassembled WGS sequence"/>
</dbReference>
<keyword evidence="1" id="KW-0732">Signal</keyword>
<name>A0ABV4EAT2_9GAMM</name>
<reference evidence="2 3" key="1">
    <citation type="submission" date="2024-07" db="EMBL/GenBank/DDBJ databases">
        <authorList>
            <person name="Hebao G."/>
        </authorList>
    </citation>
    <scope>NUCLEOTIDE SEQUENCE [LARGE SCALE GENOMIC DNA]</scope>
    <source>
        <strain evidence="2 3">ACCC 02193</strain>
    </source>
</reference>
<evidence type="ECO:0008006" key="4">
    <source>
        <dbReference type="Google" id="ProtNLM"/>
    </source>
</evidence>
<sequence>MLYKKIKLMIVIMMSIVPLPLFSQASTVEESTIAFCLNEGPVSAIAGCFTALELKRNVDYNRTYQTFINEIIKNKNNFLNYNGFLQKTKKAKGYFDKYMQSECQAWADQVIIDSPAWHTLYSQCMIRFYEQRINFYNKYDFQ</sequence>
<dbReference type="Gene3D" id="1.20.1270.180">
    <property type="match status" value="1"/>
</dbReference>
<organism evidence="2 3">
    <name type="scientific">Erwinia aeris</name>
    <dbReference type="NCBI Taxonomy" id="3239803"/>
    <lineage>
        <taxon>Bacteria</taxon>
        <taxon>Pseudomonadati</taxon>
        <taxon>Pseudomonadota</taxon>
        <taxon>Gammaproteobacteria</taxon>
        <taxon>Enterobacterales</taxon>
        <taxon>Erwiniaceae</taxon>
        <taxon>Erwinia</taxon>
    </lineage>
</organism>
<feature type="signal peptide" evidence="1">
    <location>
        <begin position="1"/>
        <end position="25"/>
    </location>
</feature>